<evidence type="ECO:0000313" key="5">
    <source>
        <dbReference type="EMBL" id="ONH96155.1"/>
    </source>
</evidence>
<dbReference type="InterPro" id="IPR010989">
    <property type="entry name" value="SNARE"/>
</dbReference>
<comment type="subcellular location">
    <subcellularLocation>
        <location evidence="2">Endomembrane system</location>
        <topology evidence="2">Single-pass type IV membrane protein</topology>
    </subcellularLocation>
</comment>
<dbReference type="Gene3D" id="1.20.58.90">
    <property type="match status" value="1"/>
</dbReference>
<accession>A0A251NA01</accession>
<dbReference type="Gramene" id="ONH96155">
    <property type="protein sequence ID" value="ONH96155"/>
    <property type="gene ID" value="PRUPE_7G110100"/>
</dbReference>
<evidence type="ECO:0000256" key="3">
    <source>
        <dbReference type="SAM" id="Phobius"/>
    </source>
</evidence>
<reference evidence="5 6" key="1">
    <citation type="journal article" date="2013" name="Nat. Genet.">
        <title>The high-quality draft genome of peach (Prunus persica) identifies unique patterns of genetic diversity, domestication and genome evolution.</title>
        <authorList>
            <consortium name="International Peach Genome Initiative"/>
            <person name="Verde I."/>
            <person name="Abbott A.G."/>
            <person name="Scalabrin S."/>
            <person name="Jung S."/>
            <person name="Shu S."/>
            <person name="Marroni F."/>
            <person name="Zhebentyayeva T."/>
            <person name="Dettori M.T."/>
            <person name="Grimwood J."/>
            <person name="Cattonaro F."/>
            <person name="Zuccolo A."/>
            <person name="Rossini L."/>
            <person name="Jenkins J."/>
            <person name="Vendramin E."/>
            <person name="Meisel L.A."/>
            <person name="Decroocq V."/>
            <person name="Sosinski B."/>
            <person name="Prochnik S."/>
            <person name="Mitros T."/>
            <person name="Policriti A."/>
            <person name="Cipriani G."/>
            <person name="Dondini L."/>
            <person name="Ficklin S."/>
            <person name="Goodstein D.M."/>
            <person name="Xuan P."/>
            <person name="Del Fabbro C."/>
            <person name="Aramini V."/>
            <person name="Copetti D."/>
            <person name="Gonzalez S."/>
            <person name="Horner D.S."/>
            <person name="Falchi R."/>
            <person name="Lucas S."/>
            <person name="Mica E."/>
            <person name="Maldonado J."/>
            <person name="Lazzari B."/>
            <person name="Bielenberg D."/>
            <person name="Pirona R."/>
            <person name="Miculan M."/>
            <person name="Barakat A."/>
            <person name="Testolin R."/>
            <person name="Stella A."/>
            <person name="Tartarini S."/>
            <person name="Tonutti P."/>
            <person name="Arus P."/>
            <person name="Orellana A."/>
            <person name="Wells C."/>
            <person name="Main D."/>
            <person name="Vizzotto G."/>
            <person name="Silva H."/>
            <person name="Salamini F."/>
            <person name="Schmutz J."/>
            <person name="Morgante M."/>
            <person name="Rokhsar D.S."/>
        </authorList>
    </citation>
    <scope>NUCLEOTIDE SEQUENCE [LARGE SCALE GENOMIC DNA]</scope>
    <source>
        <strain evidence="6">cv. Nemared</strain>
    </source>
</reference>
<dbReference type="Proteomes" id="UP000006882">
    <property type="component" value="Chromosome G7"/>
</dbReference>
<keyword evidence="1" id="KW-0653">Protein transport</keyword>
<dbReference type="Pfam" id="PF09177">
    <property type="entry name" value="STX6_10_61_N"/>
    <property type="match status" value="1"/>
</dbReference>
<feature type="domain" description="Syntaxin 6/10/61 N-terminal" evidence="4">
    <location>
        <begin position="11"/>
        <end position="110"/>
    </location>
</feature>
<keyword evidence="6" id="KW-1185">Reference proteome</keyword>
<dbReference type="STRING" id="3760.A0A251NA01"/>
<dbReference type="GO" id="GO:0015031">
    <property type="term" value="P:protein transport"/>
    <property type="evidence" value="ECO:0007669"/>
    <property type="project" value="UniProtKB-KW"/>
</dbReference>
<keyword evidence="3" id="KW-1133">Transmembrane helix</keyword>
<dbReference type="EMBL" id="CM007657">
    <property type="protein sequence ID" value="ONH96155.1"/>
    <property type="molecule type" value="Genomic_DNA"/>
</dbReference>
<keyword evidence="3" id="KW-0812">Transmembrane</keyword>
<dbReference type="CDD" id="cd21442">
    <property type="entry name" value="SNARE_NTD_STX6-like"/>
    <property type="match status" value="1"/>
</dbReference>
<sequence>MASSLHQWESDPLFAAAEIVQDSADRMESVFRLLLHELSLIQGDCPDLKLLVSIDYHKRDLATTLETAKWQLEDFERAVSFSATAGKPQLQEDVISRHNQFIRAIREQILYVEKNLEGTSIGDPMRNTEWVNLNEQDRDGLALFLSGGNDTDHSGCYDVEDNSILERFLDPITSSAKDSTSGIVEHKSRGIENLNMNGVVPLDRAIDSRKENNWTKVGSYNRFGEGTRLSSELTDYFPETSGDRYGGDGSQDLEANEAKPESFFCKDKLRRFCSITNVLGFLNNIRTVYGSRVTRNYTKRFKDGEEQSHSPSCAADVSHAAQGQRQGTWLAFGYRNFRELCVGVRSKVMYLQSWLGVFRARYQRSPYDIQVQWHSVQLVLIVVLTLIILGKLVSWLA</sequence>
<evidence type="ECO:0000256" key="1">
    <source>
        <dbReference type="ARBA" id="ARBA00022927"/>
    </source>
</evidence>
<name>A0A251NA01_PRUPE</name>
<protein>
    <recommendedName>
        <fullName evidence="4">Syntaxin 6/10/61 N-terminal domain-containing protein</fullName>
    </recommendedName>
</protein>
<dbReference type="SUPFAM" id="SSF47661">
    <property type="entry name" value="t-snare proteins"/>
    <property type="match status" value="1"/>
</dbReference>
<evidence type="ECO:0000256" key="2">
    <source>
        <dbReference type="ARBA" id="ARBA00046280"/>
    </source>
</evidence>
<dbReference type="PANTHER" id="PTHR34949:SF2">
    <property type="entry name" value="OS05G0443700 PROTEIN"/>
    <property type="match status" value="1"/>
</dbReference>
<dbReference type="GO" id="GO:0016020">
    <property type="term" value="C:membrane"/>
    <property type="evidence" value="ECO:0007669"/>
    <property type="project" value="InterPro"/>
</dbReference>
<dbReference type="eggNOG" id="ENOG502QPTF">
    <property type="taxonomic scope" value="Eukaryota"/>
</dbReference>
<dbReference type="InterPro" id="IPR015260">
    <property type="entry name" value="Syntaxin-6/10/61_N"/>
</dbReference>
<feature type="transmembrane region" description="Helical" evidence="3">
    <location>
        <begin position="373"/>
        <end position="393"/>
    </location>
</feature>
<keyword evidence="3" id="KW-0472">Membrane</keyword>
<dbReference type="PANTHER" id="PTHR34949">
    <property type="entry name" value="OS05G0443700 PROTEIN"/>
    <property type="match status" value="1"/>
</dbReference>
<evidence type="ECO:0000259" key="4">
    <source>
        <dbReference type="Pfam" id="PF09177"/>
    </source>
</evidence>
<dbReference type="GO" id="GO:0012505">
    <property type="term" value="C:endomembrane system"/>
    <property type="evidence" value="ECO:0007669"/>
    <property type="project" value="UniProtKB-SubCell"/>
</dbReference>
<evidence type="ECO:0000313" key="6">
    <source>
        <dbReference type="Proteomes" id="UP000006882"/>
    </source>
</evidence>
<organism evidence="5 6">
    <name type="scientific">Prunus persica</name>
    <name type="common">Peach</name>
    <name type="synonym">Amygdalus persica</name>
    <dbReference type="NCBI Taxonomy" id="3760"/>
    <lineage>
        <taxon>Eukaryota</taxon>
        <taxon>Viridiplantae</taxon>
        <taxon>Streptophyta</taxon>
        <taxon>Embryophyta</taxon>
        <taxon>Tracheophyta</taxon>
        <taxon>Spermatophyta</taxon>
        <taxon>Magnoliopsida</taxon>
        <taxon>eudicotyledons</taxon>
        <taxon>Gunneridae</taxon>
        <taxon>Pentapetalae</taxon>
        <taxon>rosids</taxon>
        <taxon>fabids</taxon>
        <taxon>Rosales</taxon>
        <taxon>Rosaceae</taxon>
        <taxon>Amygdaloideae</taxon>
        <taxon>Amygdaleae</taxon>
        <taxon>Prunus</taxon>
    </lineage>
</organism>
<gene>
    <name evidence="5" type="ORF">PRUPE_7G110100</name>
</gene>
<keyword evidence="1" id="KW-0813">Transport</keyword>
<proteinExistence type="predicted"/>
<dbReference type="GO" id="GO:0048193">
    <property type="term" value="P:Golgi vesicle transport"/>
    <property type="evidence" value="ECO:0007669"/>
    <property type="project" value="InterPro"/>
</dbReference>
<dbReference type="AlphaFoldDB" id="A0A251NA01"/>